<organism evidence="3 4">
    <name type="scientific">Methyloprofundus sedimenti</name>
    <dbReference type="NCBI Taxonomy" id="1420851"/>
    <lineage>
        <taxon>Bacteria</taxon>
        <taxon>Pseudomonadati</taxon>
        <taxon>Pseudomonadota</taxon>
        <taxon>Gammaproteobacteria</taxon>
        <taxon>Methylococcales</taxon>
        <taxon>Methylococcaceae</taxon>
        <taxon>Methyloprofundus</taxon>
    </lineage>
</organism>
<protein>
    <submittedName>
        <fullName evidence="3">Uncharacterized protein</fullName>
    </submittedName>
</protein>
<dbReference type="Proteomes" id="UP000191980">
    <property type="component" value="Unassembled WGS sequence"/>
</dbReference>
<dbReference type="EMBL" id="LPUF01000001">
    <property type="protein sequence ID" value="OQK18047.1"/>
    <property type="molecule type" value="Genomic_DNA"/>
</dbReference>
<evidence type="ECO:0000313" key="3">
    <source>
        <dbReference type="EMBL" id="OQK18047.1"/>
    </source>
</evidence>
<keyword evidence="4" id="KW-1185">Reference proteome</keyword>
<comment type="caution">
    <text evidence="3">The sequence shown here is derived from an EMBL/GenBank/DDBJ whole genome shotgun (WGS) entry which is preliminary data.</text>
</comment>
<keyword evidence="2" id="KW-0732">Signal</keyword>
<name>A0A1V8M954_9GAMM</name>
<evidence type="ECO:0000256" key="2">
    <source>
        <dbReference type="SAM" id="SignalP"/>
    </source>
</evidence>
<feature type="region of interest" description="Disordered" evidence="1">
    <location>
        <begin position="71"/>
        <end position="92"/>
    </location>
</feature>
<dbReference type="RefSeq" id="WP_080522652.1">
    <property type="nucleotide sequence ID" value="NZ_LPUF01000001.1"/>
</dbReference>
<evidence type="ECO:0000313" key="4">
    <source>
        <dbReference type="Proteomes" id="UP000191980"/>
    </source>
</evidence>
<feature type="chain" id="PRO_5012054056" evidence="2">
    <location>
        <begin position="26"/>
        <end position="92"/>
    </location>
</feature>
<sequence>MEKIIKKLVLILICSFASFSGVLNAAETINEKIQDQSNDIQREATQKIHRIEEAACMKSDLECLKEKAANRAEETKQTVEDKASELKNDVDD</sequence>
<reference evidence="3 4" key="1">
    <citation type="submission" date="2015-12" db="EMBL/GenBank/DDBJ databases">
        <authorList>
            <person name="Shamseldin A."/>
            <person name="Moawad H."/>
            <person name="Abd El-Rahim W.M."/>
            <person name="Sadowsky M.J."/>
        </authorList>
    </citation>
    <scope>NUCLEOTIDE SEQUENCE [LARGE SCALE GENOMIC DNA]</scope>
    <source>
        <strain evidence="3 4">WF1</strain>
    </source>
</reference>
<proteinExistence type="predicted"/>
<gene>
    <name evidence="3" type="ORF">AU255_09385</name>
</gene>
<dbReference type="AlphaFoldDB" id="A0A1V8M954"/>
<feature type="signal peptide" evidence="2">
    <location>
        <begin position="1"/>
        <end position="25"/>
    </location>
</feature>
<accession>A0A1V8M954</accession>
<evidence type="ECO:0000256" key="1">
    <source>
        <dbReference type="SAM" id="MobiDB-lite"/>
    </source>
</evidence>